<dbReference type="SUPFAM" id="SSF117991">
    <property type="entry name" value="YbeD/HP0495-like"/>
    <property type="match status" value="1"/>
</dbReference>
<gene>
    <name evidence="1" type="ORF">H8E79_03755</name>
</gene>
<sequence length="94" mass="10635">MTLDPFPKPFCSQQRPEINYPCTWLYKVIGQDADAIHRAVAAVCPRKPLSITLSHTSSGGKYCSLNVELEVKNDEERLGFYENLKNHNAVRTVL</sequence>
<evidence type="ECO:0000313" key="2">
    <source>
        <dbReference type="Proteomes" id="UP000599024"/>
    </source>
</evidence>
<dbReference type="Pfam" id="PF04359">
    <property type="entry name" value="DUF493"/>
    <property type="match status" value="1"/>
</dbReference>
<reference evidence="1 2" key="1">
    <citation type="submission" date="2020-08" db="EMBL/GenBank/DDBJ databases">
        <title>Bridging the membrane lipid divide: bacteria of the FCB group superphylum have the potential to synthesize archaeal ether lipids.</title>
        <authorList>
            <person name="Villanueva L."/>
            <person name="Von Meijenfeldt F.A.B."/>
            <person name="Westbye A.B."/>
            <person name="Yadav S."/>
            <person name="Hopmans E.C."/>
            <person name="Dutilh B.E."/>
            <person name="Sinninghe Damste J.S."/>
        </authorList>
    </citation>
    <scope>NUCLEOTIDE SEQUENCE [LARGE SCALE GENOMIC DNA]</scope>
    <source>
        <strain evidence="1">NIOZ-UU81</strain>
    </source>
</reference>
<organism evidence="1 2">
    <name type="scientific">Candidatus Desulfatifera sulfidica</name>
    <dbReference type="NCBI Taxonomy" id="2841691"/>
    <lineage>
        <taxon>Bacteria</taxon>
        <taxon>Pseudomonadati</taxon>
        <taxon>Thermodesulfobacteriota</taxon>
        <taxon>Desulfobulbia</taxon>
        <taxon>Desulfobulbales</taxon>
        <taxon>Desulfobulbaceae</taxon>
        <taxon>Candidatus Desulfatifera</taxon>
    </lineage>
</organism>
<name>A0A8J6TDK8_9BACT</name>
<accession>A0A8J6TDK8</accession>
<dbReference type="InterPro" id="IPR007454">
    <property type="entry name" value="UPF0250_YbeD-like"/>
</dbReference>
<evidence type="ECO:0000313" key="1">
    <source>
        <dbReference type="EMBL" id="MBC8208269.1"/>
    </source>
</evidence>
<dbReference type="Proteomes" id="UP000599024">
    <property type="component" value="Unassembled WGS sequence"/>
</dbReference>
<proteinExistence type="predicted"/>
<dbReference type="AlphaFoldDB" id="A0A8J6TDK8"/>
<protein>
    <submittedName>
        <fullName evidence="1">DUF493 domain-containing protein</fullName>
    </submittedName>
</protein>
<comment type="caution">
    <text evidence="1">The sequence shown here is derived from an EMBL/GenBank/DDBJ whole genome shotgun (WGS) entry which is preliminary data.</text>
</comment>
<dbReference type="Gene3D" id="3.30.70.260">
    <property type="match status" value="1"/>
</dbReference>
<dbReference type="EMBL" id="JACNLK010000032">
    <property type="protein sequence ID" value="MBC8208269.1"/>
    <property type="molecule type" value="Genomic_DNA"/>
</dbReference>
<dbReference type="InterPro" id="IPR027471">
    <property type="entry name" value="YbeD-like_sf"/>
</dbReference>